<evidence type="ECO:0000259" key="3">
    <source>
        <dbReference type="Pfam" id="PF26002"/>
    </source>
</evidence>
<dbReference type="PANTHER" id="PTHR30386:SF28">
    <property type="entry name" value="EXPORTED PROTEIN"/>
    <property type="match status" value="1"/>
</dbReference>
<proteinExistence type="predicted"/>
<dbReference type="InterPro" id="IPR011053">
    <property type="entry name" value="Single_hybrid_motif"/>
</dbReference>
<dbReference type="Pfam" id="PF26002">
    <property type="entry name" value="Beta-barrel_AprE"/>
    <property type="match status" value="1"/>
</dbReference>
<dbReference type="Gene3D" id="2.40.50.100">
    <property type="match status" value="1"/>
</dbReference>
<dbReference type="RefSeq" id="WP_342299196.1">
    <property type="nucleotide sequence ID" value="NZ_JBCEVZ010000036.1"/>
</dbReference>
<protein>
    <submittedName>
        <fullName evidence="4">HlyD family efflux transporter periplasmic adaptor subunit</fullName>
    </submittedName>
</protein>
<accession>A0ABU9LXU8</accession>
<gene>
    <name evidence="4" type="ORF">AAFH49_14375</name>
</gene>
<dbReference type="InterPro" id="IPR058982">
    <property type="entry name" value="Beta-barrel_AprE"/>
</dbReference>
<name>A0ABU9LXU8_9BACT</name>
<dbReference type="EMBL" id="JBCEVZ010000036">
    <property type="protein sequence ID" value="MEL5995401.1"/>
    <property type="molecule type" value="Genomic_DNA"/>
</dbReference>
<keyword evidence="2" id="KW-0472">Membrane</keyword>
<reference evidence="4 5" key="1">
    <citation type="journal article" date="2018" name="Arch. Microbiol.">
        <title>Hymenobacter segetis sp. nov., isolated from soil.</title>
        <authorList>
            <person name="Ten L.N."/>
            <person name="Lim S.J."/>
            <person name="Kim B.O."/>
            <person name="Kang I.K."/>
            <person name="Jung H.Y."/>
        </authorList>
    </citation>
    <scope>NUCLEOTIDE SEQUENCE [LARGE SCALE GENOMIC DNA]</scope>
    <source>
        <strain evidence="4 5">S7-3-11</strain>
    </source>
</reference>
<keyword evidence="2" id="KW-1133">Transmembrane helix</keyword>
<evidence type="ECO:0000313" key="4">
    <source>
        <dbReference type="EMBL" id="MEL5995401.1"/>
    </source>
</evidence>
<dbReference type="Proteomes" id="UP001479606">
    <property type="component" value="Unassembled WGS sequence"/>
</dbReference>
<dbReference type="InterPro" id="IPR050739">
    <property type="entry name" value="MFP"/>
</dbReference>
<sequence length="409" mass="47054">MEPLSYRPNMATRLIQVFGGLLVGFLVISIGLLIFMHINETIDFKEGEIYSRNPQSVIRTPTDVHVVKVLVREGDNVRQGDTLFVLENKKVQYDYATTRQEVGLIENKIAVAERMLAYTRERRAAIEQQRTLFHQIYAADLQQNQRELHTLAAATGYARQQNAMTRDQYRSDSILYARHALSRVEASESKSRSLLKRKEASETRATYEQKRAYQTTLLQNFRQQVASLNIDLNTLQQDEQSKQRELLDLRSQLASARNTAVVLGDVANQLIVRAPVAGHIINLYNDRQKTELLDRNQPLAVIAPQQEQFYAKVILPEREMAFVRTGQAVNLKINAYYYYQYGAIHGRVSFISPANVEDHFYTIVQLTGRPRFPLKAGYKLKGEIITAKYTLLRYAVKKLFDKLDNYNET</sequence>
<organism evidence="4 5">
    <name type="scientific">Hymenobacter segetis</name>
    <dbReference type="NCBI Taxonomy" id="2025509"/>
    <lineage>
        <taxon>Bacteria</taxon>
        <taxon>Pseudomonadati</taxon>
        <taxon>Bacteroidota</taxon>
        <taxon>Cytophagia</taxon>
        <taxon>Cytophagales</taxon>
        <taxon>Hymenobacteraceae</taxon>
        <taxon>Hymenobacter</taxon>
    </lineage>
</organism>
<dbReference type="PRINTS" id="PR01490">
    <property type="entry name" value="RTXTOXIND"/>
</dbReference>
<dbReference type="SUPFAM" id="SSF51230">
    <property type="entry name" value="Single hybrid motif"/>
    <property type="match status" value="1"/>
</dbReference>
<dbReference type="Gene3D" id="2.40.30.170">
    <property type="match status" value="1"/>
</dbReference>
<comment type="caution">
    <text evidence="4">The sequence shown here is derived from an EMBL/GenBank/DDBJ whole genome shotgun (WGS) entry which is preliminary data.</text>
</comment>
<keyword evidence="2" id="KW-0812">Transmembrane</keyword>
<feature type="transmembrane region" description="Helical" evidence="2">
    <location>
        <begin position="14"/>
        <end position="35"/>
    </location>
</feature>
<feature type="coiled-coil region" evidence="1">
    <location>
        <begin position="218"/>
        <end position="259"/>
    </location>
</feature>
<keyword evidence="1" id="KW-0175">Coiled coil</keyword>
<evidence type="ECO:0000256" key="1">
    <source>
        <dbReference type="SAM" id="Coils"/>
    </source>
</evidence>
<dbReference type="PANTHER" id="PTHR30386">
    <property type="entry name" value="MEMBRANE FUSION SUBUNIT OF EMRAB-TOLC MULTIDRUG EFFLUX PUMP"/>
    <property type="match status" value="1"/>
</dbReference>
<evidence type="ECO:0000256" key="2">
    <source>
        <dbReference type="SAM" id="Phobius"/>
    </source>
</evidence>
<keyword evidence="5" id="KW-1185">Reference proteome</keyword>
<feature type="domain" description="AprE-like beta-barrel" evidence="3">
    <location>
        <begin position="312"/>
        <end position="358"/>
    </location>
</feature>
<evidence type="ECO:0000313" key="5">
    <source>
        <dbReference type="Proteomes" id="UP001479606"/>
    </source>
</evidence>